<dbReference type="SUPFAM" id="SSF46785">
    <property type="entry name" value="Winged helix' DNA-binding domain"/>
    <property type="match status" value="1"/>
</dbReference>
<name>A0A6J4QTC2_9ACTN</name>
<dbReference type="Gene3D" id="3.40.190.290">
    <property type="match status" value="1"/>
</dbReference>
<evidence type="ECO:0000256" key="2">
    <source>
        <dbReference type="ARBA" id="ARBA00023015"/>
    </source>
</evidence>
<dbReference type="SUPFAM" id="SSF53850">
    <property type="entry name" value="Periplasmic binding protein-like II"/>
    <property type="match status" value="1"/>
</dbReference>
<dbReference type="AlphaFoldDB" id="A0A6J4QTC2"/>
<feature type="domain" description="HTH lysR-type" evidence="5">
    <location>
        <begin position="3"/>
        <end position="59"/>
    </location>
</feature>
<dbReference type="FunFam" id="1.10.10.10:FF:000001">
    <property type="entry name" value="LysR family transcriptional regulator"/>
    <property type="match status" value="1"/>
</dbReference>
<comment type="similarity">
    <text evidence="1">Belongs to the LysR transcriptional regulatory family.</text>
</comment>
<dbReference type="PANTHER" id="PTHR30126">
    <property type="entry name" value="HTH-TYPE TRANSCRIPTIONAL REGULATOR"/>
    <property type="match status" value="1"/>
</dbReference>
<evidence type="ECO:0000259" key="5">
    <source>
        <dbReference type="PROSITE" id="PS50931"/>
    </source>
</evidence>
<keyword evidence="3" id="KW-0238">DNA-binding</keyword>
<proteinExistence type="inferred from homology"/>
<evidence type="ECO:0000256" key="3">
    <source>
        <dbReference type="ARBA" id="ARBA00023125"/>
    </source>
</evidence>
<organism evidence="6">
    <name type="scientific">uncultured Rubrobacteraceae bacterium</name>
    <dbReference type="NCBI Taxonomy" id="349277"/>
    <lineage>
        <taxon>Bacteria</taxon>
        <taxon>Bacillati</taxon>
        <taxon>Actinomycetota</taxon>
        <taxon>Rubrobacteria</taxon>
        <taxon>Rubrobacterales</taxon>
        <taxon>Rubrobacteraceae</taxon>
        <taxon>environmental samples</taxon>
    </lineage>
</organism>
<dbReference type="Pfam" id="PF03466">
    <property type="entry name" value="LysR_substrate"/>
    <property type="match status" value="1"/>
</dbReference>
<gene>
    <name evidence="6" type="ORF">AVDCRST_MAG28-2202</name>
</gene>
<keyword evidence="2" id="KW-0805">Transcription regulation</keyword>
<sequence length="296" mass="31234">MGISIQSLRVFLSILEHGSLSAAGRESGMTQPGVSNHLHALEERFGVTLLTRGRQLQPTPAGECLARHARRVLEDLATLEAEVAHHAGPRGRLVVGASSTPGELLMPRLAVEFSAHYPDVALDVHIVDTDETVAALLNRDTEVAIVGRAVEDPRLDGVVIGQDELVVVVAAGDPLAGYEVSPEDLTGRLFVMREKGSATRRAVEDGLAAAGVEARVAMELGSNAAVVGAVAAGAGIGVVPARIVENQSAVTTVEVRRLTFPRPFVLLTEHNRPLSPAAEAFVEICAGKIQSEKQHT</sequence>
<dbReference type="GO" id="GO:0003700">
    <property type="term" value="F:DNA-binding transcription factor activity"/>
    <property type="evidence" value="ECO:0007669"/>
    <property type="project" value="InterPro"/>
</dbReference>
<protein>
    <recommendedName>
        <fullName evidence="5">HTH lysR-type domain-containing protein</fullName>
    </recommendedName>
</protein>
<dbReference type="InterPro" id="IPR036388">
    <property type="entry name" value="WH-like_DNA-bd_sf"/>
</dbReference>
<dbReference type="EMBL" id="CADCVE010000044">
    <property type="protein sequence ID" value="CAA9454409.1"/>
    <property type="molecule type" value="Genomic_DNA"/>
</dbReference>
<dbReference type="InterPro" id="IPR005119">
    <property type="entry name" value="LysR_subst-bd"/>
</dbReference>
<dbReference type="PROSITE" id="PS50931">
    <property type="entry name" value="HTH_LYSR"/>
    <property type="match status" value="1"/>
</dbReference>
<reference evidence="6" key="1">
    <citation type="submission" date="2020-02" db="EMBL/GenBank/DDBJ databases">
        <authorList>
            <person name="Meier V. D."/>
        </authorList>
    </citation>
    <scope>NUCLEOTIDE SEQUENCE</scope>
    <source>
        <strain evidence="6">AVDCRST_MAG28</strain>
    </source>
</reference>
<keyword evidence="4" id="KW-0804">Transcription</keyword>
<evidence type="ECO:0000313" key="6">
    <source>
        <dbReference type="EMBL" id="CAA9454409.1"/>
    </source>
</evidence>
<dbReference type="InterPro" id="IPR000847">
    <property type="entry name" value="LysR_HTH_N"/>
</dbReference>
<dbReference type="PANTHER" id="PTHR30126:SF39">
    <property type="entry name" value="HTH-TYPE TRANSCRIPTIONAL REGULATOR CYSL"/>
    <property type="match status" value="1"/>
</dbReference>
<dbReference type="GO" id="GO:0000976">
    <property type="term" value="F:transcription cis-regulatory region binding"/>
    <property type="evidence" value="ECO:0007669"/>
    <property type="project" value="TreeGrafter"/>
</dbReference>
<dbReference type="PRINTS" id="PR00039">
    <property type="entry name" value="HTHLYSR"/>
</dbReference>
<dbReference type="Pfam" id="PF00126">
    <property type="entry name" value="HTH_1"/>
    <property type="match status" value="1"/>
</dbReference>
<dbReference type="Gene3D" id="1.10.10.10">
    <property type="entry name" value="Winged helix-like DNA-binding domain superfamily/Winged helix DNA-binding domain"/>
    <property type="match status" value="1"/>
</dbReference>
<dbReference type="InterPro" id="IPR036390">
    <property type="entry name" value="WH_DNA-bd_sf"/>
</dbReference>
<evidence type="ECO:0000256" key="1">
    <source>
        <dbReference type="ARBA" id="ARBA00009437"/>
    </source>
</evidence>
<accession>A0A6J4QTC2</accession>
<evidence type="ECO:0000256" key="4">
    <source>
        <dbReference type="ARBA" id="ARBA00023163"/>
    </source>
</evidence>